<accession>A0AAW9DSK3</accession>
<name>A0AAW9DSK3_ACIAO</name>
<comment type="caution">
    <text evidence="7">The sequence shown here is derived from an EMBL/GenBank/DDBJ whole genome shotgun (WGS) entry which is preliminary data.</text>
</comment>
<evidence type="ECO:0000256" key="4">
    <source>
        <dbReference type="ARBA" id="ARBA00023159"/>
    </source>
</evidence>
<dbReference type="FunFam" id="1.10.10.10:FF:000001">
    <property type="entry name" value="LysR family transcriptional regulator"/>
    <property type="match status" value="1"/>
</dbReference>
<dbReference type="PROSITE" id="PS50931">
    <property type="entry name" value="HTH_LYSR"/>
    <property type="match status" value="1"/>
</dbReference>
<dbReference type="GO" id="GO:0032993">
    <property type="term" value="C:protein-DNA complex"/>
    <property type="evidence" value="ECO:0007669"/>
    <property type="project" value="TreeGrafter"/>
</dbReference>
<evidence type="ECO:0000256" key="5">
    <source>
        <dbReference type="ARBA" id="ARBA00023163"/>
    </source>
</evidence>
<keyword evidence="4" id="KW-0010">Activator</keyword>
<dbReference type="Pfam" id="PF00126">
    <property type="entry name" value="HTH_1"/>
    <property type="match status" value="1"/>
</dbReference>
<keyword evidence="5" id="KW-0804">Transcription</keyword>
<dbReference type="Gene3D" id="3.40.190.10">
    <property type="entry name" value="Periplasmic binding protein-like II"/>
    <property type="match status" value="2"/>
</dbReference>
<feature type="domain" description="HTH lysR-type" evidence="6">
    <location>
        <begin position="15"/>
        <end position="72"/>
    </location>
</feature>
<reference evidence="7 8" key="1">
    <citation type="submission" date="2023-11" db="EMBL/GenBank/DDBJ databases">
        <title>MicrobeMod: A computational toolkit for identifying prokaryotic methylation and restriction-modification with nanopore sequencing.</title>
        <authorList>
            <person name="Crits-Christoph A."/>
            <person name="Kang S.C."/>
            <person name="Lee H."/>
            <person name="Ostrov N."/>
        </authorList>
    </citation>
    <scope>NUCLEOTIDE SEQUENCE [LARGE SCALE GENOMIC DNA]</scope>
    <source>
        <strain evidence="7 8">DSMZ 700</strain>
    </source>
</reference>
<evidence type="ECO:0000313" key="7">
    <source>
        <dbReference type="EMBL" id="MDX5932038.1"/>
    </source>
</evidence>
<evidence type="ECO:0000259" key="6">
    <source>
        <dbReference type="PROSITE" id="PS50931"/>
    </source>
</evidence>
<dbReference type="SUPFAM" id="SSF53850">
    <property type="entry name" value="Periplasmic binding protein-like II"/>
    <property type="match status" value="1"/>
</dbReference>
<dbReference type="GO" id="GO:0003700">
    <property type="term" value="F:DNA-binding transcription factor activity"/>
    <property type="evidence" value="ECO:0007669"/>
    <property type="project" value="InterPro"/>
</dbReference>
<dbReference type="Pfam" id="PF03466">
    <property type="entry name" value="LysR_substrate"/>
    <property type="match status" value="1"/>
</dbReference>
<organism evidence="7 8">
    <name type="scientific">Acidiphilium acidophilum</name>
    <name type="common">Thiobacillus acidophilus</name>
    <dbReference type="NCBI Taxonomy" id="76588"/>
    <lineage>
        <taxon>Bacteria</taxon>
        <taxon>Pseudomonadati</taxon>
        <taxon>Pseudomonadota</taxon>
        <taxon>Alphaproteobacteria</taxon>
        <taxon>Acetobacterales</taxon>
        <taxon>Acidocellaceae</taxon>
        <taxon>Acidiphilium</taxon>
    </lineage>
</organism>
<dbReference type="PANTHER" id="PTHR30346:SF26">
    <property type="entry name" value="HYDROGEN PEROXIDE-INDUCIBLE GENES ACTIVATOR"/>
    <property type="match status" value="1"/>
</dbReference>
<comment type="similarity">
    <text evidence="1">Belongs to the LysR transcriptional regulatory family.</text>
</comment>
<evidence type="ECO:0000313" key="8">
    <source>
        <dbReference type="Proteomes" id="UP001279553"/>
    </source>
</evidence>
<evidence type="ECO:0000256" key="3">
    <source>
        <dbReference type="ARBA" id="ARBA00023125"/>
    </source>
</evidence>
<gene>
    <name evidence="7" type="ORF">SIL87_14845</name>
</gene>
<dbReference type="InterPro" id="IPR036388">
    <property type="entry name" value="WH-like_DNA-bd_sf"/>
</dbReference>
<keyword evidence="8" id="KW-1185">Reference proteome</keyword>
<dbReference type="InterPro" id="IPR036390">
    <property type="entry name" value="WH_DNA-bd_sf"/>
</dbReference>
<sequence length="315" mass="33819">MSQMPTHPNRSLAGLSLRDLEYAQAVAELRHFGQAAERCGVSQPALSEQIRKLEALLGVALFERTKRRVAPTAAGATLLAQIERVMAEARHLLALSHGQPGLLEGVLAMGAIETLGPYYLPGVLRLMRSERPDLSLRLTEARTVRLIERLVGGMLDVALLALPVPRAGLVSVPLFFEPFLLATPPGHLLAGLHRLTLDDLPAEDLLLLEDGHCLRDQALSLCNAKPATRHATSLETLWQMIAAGEGYSLLPALAVAARPELHDLVVCQELADAAAGRTIALVWRGSDPRTPAFRTLASVLAAMRPATTRPAAAEG</sequence>
<dbReference type="EMBL" id="JAWXYB010000018">
    <property type="protein sequence ID" value="MDX5932038.1"/>
    <property type="molecule type" value="Genomic_DNA"/>
</dbReference>
<dbReference type="AlphaFoldDB" id="A0AAW9DSK3"/>
<dbReference type="Gene3D" id="1.10.10.10">
    <property type="entry name" value="Winged helix-like DNA-binding domain superfamily/Winged helix DNA-binding domain"/>
    <property type="match status" value="1"/>
</dbReference>
<dbReference type="CDD" id="cd08411">
    <property type="entry name" value="PBP2_OxyR"/>
    <property type="match status" value="1"/>
</dbReference>
<dbReference type="GO" id="GO:0003677">
    <property type="term" value="F:DNA binding"/>
    <property type="evidence" value="ECO:0007669"/>
    <property type="project" value="UniProtKB-KW"/>
</dbReference>
<keyword evidence="3" id="KW-0238">DNA-binding</keyword>
<dbReference type="SUPFAM" id="SSF46785">
    <property type="entry name" value="Winged helix' DNA-binding domain"/>
    <property type="match status" value="1"/>
</dbReference>
<dbReference type="PRINTS" id="PR00039">
    <property type="entry name" value="HTHLYSR"/>
</dbReference>
<evidence type="ECO:0000256" key="1">
    <source>
        <dbReference type="ARBA" id="ARBA00009437"/>
    </source>
</evidence>
<dbReference type="InterPro" id="IPR000847">
    <property type="entry name" value="LysR_HTH_N"/>
</dbReference>
<dbReference type="InterPro" id="IPR005119">
    <property type="entry name" value="LysR_subst-bd"/>
</dbReference>
<dbReference type="Proteomes" id="UP001279553">
    <property type="component" value="Unassembled WGS sequence"/>
</dbReference>
<dbReference type="PANTHER" id="PTHR30346">
    <property type="entry name" value="TRANSCRIPTIONAL DUAL REGULATOR HCAR-RELATED"/>
    <property type="match status" value="1"/>
</dbReference>
<keyword evidence="2" id="KW-0805">Transcription regulation</keyword>
<proteinExistence type="inferred from homology"/>
<protein>
    <submittedName>
        <fullName evidence="7">LysR substrate-binding domain-containing protein</fullName>
    </submittedName>
</protein>
<evidence type="ECO:0000256" key="2">
    <source>
        <dbReference type="ARBA" id="ARBA00023015"/>
    </source>
</evidence>